<evidence type="ECO:0000313" key="1">
    <source>
        <dbReference type="EMBL" id="RXH55409.1"/>
    </source>
</evidence>
<evidence type="ECO:0000313" key="2">
    <source>
        <dbReference type="Proteomes" id="UP000289437"/>
    </source>
</evidence>
<name>A0A4Q0T0Q4_9BACT</name>
<keyword evidence="2" id="KW-1185">Reference proteome</keyword>
<protein>
    <submittedName>
        <fullName evidence="1">Uncharacterized protein</fullName>
    </submittedName>
</protein>
<dbReference type="AlphaFoldDB" id="A0A4Q0T0Q4"/>
<dbReference type="EMBL" id="RDSM01000003">
    <property type="protein sequence ID" value="RXH55409.1"/>
    <property type="molecule type" value="Genomic_DNA"/>
</dbReference>
<accession>A0A4Q0T0Q4</accession>
<reference evidence="1 2" key="1">
    <citation type="submission" date="2018-11" db="EMBL/GenBank/DDBJ databases">
        <authorList>
            <person name="Mardanov A.V."/>
            <person name="Ravin N.V."/>
            <person name="Dedysh S.N."/>
        </authorList>
    </citation>
    <scope>NUCLEOTIDE SEQUENCE [LARGE SCALE GENOMIC DNA]</scope>
    <source>
        <strain evidence="1 2">AF10</strain>
    </source>
</reference>
<gene>
    <name evidence="1" type="ORF">GRAN_4513</name>
</gene>
<organism evidence="1 2">
    <name type="scientific">Granulicella sibirica</name>
    <dbReference type="NCBI Taxonomy" id="2479048"/>
    <lineage>
        <taxon>Bacteria</taxon>
        <taxon>Pseudomonadati</taxon>
        <taxon>Acidobacteriota</taxon>
        <taxon>Terriglobia</taxon>
        <taxon>Terriglobales</taxon>
        <taxon>Acidobacteriaceae</taxon>
        <taxon>Granulicella</taxon>
    </lineage>
</organism>
<proteinExistence type="predicted"/>
<dbReference type="Proteomes" id="UP000289437">
    <property type="component" value="Unassembled WGS sequence"/>
</dbReference>
<reference evidence="2" key="2">
    <citation type="submission" date="2019-02" db="EMBL/GenBank/DDBJ databases">
        <title>Granulicella sibirica sp. nov., a psychrotolerant acidobacterium isolated from an organic soil layer in forested tundra, West Siberia.</title>
        <authorList>
            <person name="Oshkin I.Y."/>
            <person name="Kulichevskaya I.S."/>
            <person name="Rijpstra W.I.C."/>
            <person name="Sinninghe Damste J.S."/>
            <person name="Rakitin A.L."/>
            <person name="Ravin N.V."/>
            <person name="Dedysh S.N."/>
        </authorList>
    </citation>
    <scope>NUCLEOTIDE SEQUENCE [LARGE SCALE GENOMIC DNA]</scope>
    <source>
        <strain evidence="2">AF10</strain>
    </source>
</reference>
<comment type="caution">
    <text evidence="1">The sequence shown here is derived from an EMBL/GenBank/DDBJ whole genome shotgun (WGS) entry which is preliminary data.</text>
</comment>
<sequence>MVLRIEASASMIAVAVRDHSNHTLTLDEDEYLVDPRQLVEKVGVVF</sequence>